<sequence length="161" mass="18096">MHTSIHIMSLVNLMSSSIQDIDCVTRYILRRSGRILEFLKVRICVGPDRSSCPLSEETVICASTGLPTPSSQGCRSVWLKSSWVSPSIDHRWGPRLERGSPMGRAHCQTLRHHFSGLCTKETESASLRQAWRPSLLFRFEGCHKPEVSKPGQGGHFALYFI</sequence>
<evidence type="ECO:0000313" key="1">
    <source>
        <dbReference type="EMBL" id="KIK44959.1"/>
    </source>
</evidence>
<organism evidence="1 2">
    <name type="scientific">Suillus luteus UH-Slu-Lm8-n1</name>
    <dbReference type="NCBI Taxonomy" id="930992"/>
    <lineage>
        <taxon>Eukaryota</taxon>
        <taxon>Fungi</taxon>
        <taxon>Dikarya</taxon>
        <taxon>Basidiomycota</taxon>
        <taxon>Agaricomycotina</taxon>
        <taxon>Agaricomycetes</taxon>
        <taxon>Agaricomycetidae</taxon>
        <taxon>Boletales</taxon>
        <taxon>Suillineae</taxon>
        <taxon>Suillaceae</taxon>
        <taxon>Suillus</taxon>
    </lineage>
</organism>
<gene>
    <name evidence="1" type="ORF">CY34DRAFT_586094</name>
</gene>
<proteinExistence type="predicted"/>
<reference evidence="2" key="2">
    <citation type="submission" date="2015-01" db="EMBL/GenBank/DDBJ databases">
        <title>Evolutionary Origins and Diversification of the Mycorrhizal Mutualists.</title>
        <authorList>
            <consortium name="DOE Joint Genome Institute"/>
            <consortium name="Mycorrhizal Genomics Consortium"/>
            <person name="Kohler A."/>
            <person name="Kuo A."/>
            <person name="Nagy L.G."/>
            <person name="Floudas D."/>
            <person name="Copeland A."/>
            <person name="Barry K.W."/>
            <person name="Cichocki N."/>
            <person name="Veneault-Fourrey C."/>
            <person name="LaButti K."/>
            <person name="Lindquist E.A."/>
            <person name="Lipzen A."/>
            <person name="Lundell T."/>
            <person name="Morin E."/>
            <person name="Murat C."/>
            <person name="Riley R."/>
            <person name="Ohm R."/>
            <person name="Sun H."/>
            <person name="Tunlid A."/>
            <person name="Henrissat B."/>
            <person name="Grigoriev I.V."/>
            <person name="Hibbett D.S."/>
            <person name="Martin F."/>
        </authorList>
    </citation>
    <scope>NUCLEOTIDE SEQUENCE [LARGE SCALE GENOMIC DNA]</scope>
    <source>
        <strain evidence="2">UH-Slu-Lm8-n1</strain>
    </source>
</reference>
<dbReference type="HOGENOM" id="CLU_1644846_0_0_1"/>
<evidence type="ECO:0000313" key="2">
    <source>
        <dbReference type="Proteomes" id="UP000054485"/>
    </source>
</evidence>
<accession>A0A0D0B4Z1</accession>
<reference evidence="1 2" key="1">
    <citation type="submission" date="2014-04" db="EMBL/GenBank/DDBJ databases">
        <authorList>
            <consortium name="DOE Joint Genome Institute"/>
            <person name="Kuo A."/>
            <person name="Ruytinx J."/>
            <person name="Rineau F."/>
            <person name="Colpaert J."/>
            <person name="Kohler A."/>
            <person name="Nagy L.G."/>
            <person name="Floudas D."/>
            <person name="Copeland A."/>
            <person name="Barry K.W."/>
            <person name="Cichocki N."/>
            <person name="Veneault-Fourrey C."/>
            <person name="LaButti K."/>
            <person name="Lindquist E.A."/>
            <person name="Lipzen A."/>
            <person name="Lundell T."/>
            <person name="Morin E."/>
            <person name="Murat C."/>
            <person name="Sun H."/>
            <person name="Tunlid A."/>
            <person name="Henrissat B."/>
            <person name="Grigoriev I.V."/>
            <person name="Hibbett D.S."/>
            <person name="Martin F."/>
            <person name="Nordberg H.P."/>
            <person name="Cantor M.N."/>
            <person name="Hua S.X."/>
        </authorList>
    </citation>
    <scope>NUCLEOTIDE SEQUENCE [LARGE SCALE GENOMIC DNA]</scope>
    <source>
        <strain evidence="1 2">UH-Slu-Lm8-n1</strain>
    </source>
</reference>
<name>A0A0D0B4Z1_9AGAM</name>
<dbReference type="Proteomes" id="UP000054485">
    <property type="component" value="Unassembled WGS sequence"/>
</dbReference>
<dbReference type="EMBL" id="KN835181">
    <property type="protein sequence ID" value="KIK44959.1"/>
    <property type="molecule type" value="Genomic_DNA"/>
</dbReference>
<dbReference type="AlphaFoldDB" id="A0A0D0B4Z1"/>
<keyword evidence="2" id="KW-1185">Reference proteome</keyword>
<dbReference type="InParanoid" id="A0A0D0B4Z1"/>
<protein>
    <submittedName>
        <fullName evidence="1">Uncharacterized protein</fullName>
    </submittedName>
</protein>